<comment type="caution">
    <text evidence="1">The sequence shown here is derived from an EMBL/GenBank/DDBJ whole genome shotgun (WGS) entry which is preliminary data.</text>
</comment>
<dbReference type="EMBL" id="BGZK01000315">
    <property type="protein sequence ID" value="GBP36182.1"/>
    <property type="molecule type" value="Genomic_DNA"/>
</dbReference>
<dbReference type="Proteomes" id="UP000299102">
    <property type="component" value="Unassembled WGS sequence"/>
</dbReference>
<protein>
    <recommendedName>
        <fullName evidence="3">ATP-dependent DNA helicase</fullName>
    </recommendedName>
</protein>
<organism evidence="1 2">
    <name type="scientific">Eumeta variegata</name>
    <name type="common">Bagworm moth</name>
    <name type="synonym">Eumeta japonica</name>
    <dbReference type="NCBI Taxonomy" id="151549"/>
    <lineage>
        <taxon>Eukaryota</taxon>
        <taxon>Metazoa</taxon>
        <taxon>Ecdysozoa</taxon>
        <taxon>Arthropoda</taxon>
        <taxon>Hexapoda</taxon>
        <taxon>Insecta</taxon>
        <taxon>Pterygota</taxon>
        <taxon>Neoptera</taxon>
        <taxon>Endopterygota</taxon>
        <taxon>Lepidoptera</taxon>
        <taxon>Glossata</taxon>
        <taxon>Ditrysia</taxon>
        <taxon>Tineoidea</taxon>
        <taxon>Psychidae</taxon>
        <taxon>Oiketicinae</taxon>
        <taxon>Eumeta</taxon>
    </lineage>
</organism>
<accession>A0A4C1VD16</accession>
<dbReference type="OrthoDB" id="416437at2759"/>
<proteinExistence type="predicted"/>
<keyword evidence="2" id="KW-1185">Reference proteome</keyword>
<name>A0A4C1VD16_EUMVA</name>
<sequence length="200" mass="22314">MCHSAKKVSFYLKVKLPKIASLRQREFRPLQSNVSAEEFAHAEQMIQQVLAQAIALNAARDTHNNNDHSSPLICGGEQIANENNNYCEDVSERYAMPDDVFVGNIKGLNVQQKGLFQKVSVALENDLQDQEEQLLMFITGSAESGKSFVLKLLVEHIKRCYAPTVDVLLKARFVEVGSLTGVAARQLFGKTLHYIILPPN</sequence>
<reference evidence="1 2" key="1">
    <citation type="journal article" date="2019" name="Commun. Biol.">
        <title>The bagworm genome reveals a unique fibroin gene that provides high tensile strength.</title>
        <authorList>
            <person name="Kono N."/>
            <person name="Nakamura H."/>
            <person name="Ohtoshi R."/>
            <person name="Tomita M."/>
            <person name="Numata K."/>
            <person name="Arakawa K."/>
        </authorList>
    </citation>
    <scope>NUCLEOTIDE SEQUENCE [LARGE SCALE GENOMIC DNA]</scope>
</reference>
<dbReference type="AlphaFoldDB" id="A0A4C1VD16"/>
<evidence type="ECO:0000313" key="1">
    <source>
        <dbReference type="EMBL" id="GBP36182.1"/>
    </source>
</evidence>
<evidence type="ECO:0008006" key="3">
    <source>
        <dbReference type="Google" id="ProtNLM"/>
    </source>
</evidence>
<evidence type="ECO:0000313" key="2">
    <source>
        <dbReference type="Proteomes" id="UP000299102"/>
    </source>
</evidence>
<gene>
    <name evidence="1" type="ORF">EVAR_4326_1</name>
</gene>